<dbReference type="InterPro" id="IPR036849">
    <property type="entry name" value="Enolase-like_C_sf"/>
</dbReference>
<dbReference type="GO" id="GO:0000287">
    <property type="term" value="F:magnesium ion binding"/>
    <property type="evidence" value="ECO:0007669"/>
    <property type="project" value="TreeGrafter"/>
</dbReference>
<dbReference type="Pfam" id="PF02746">
    <property type="entry name" value="MR_MLE_N"/>
    <property type="match status" value="1"/>
</dbReference>
<dbReference type="SMART" id="SM00922">
    <property type="entry name" value="MR_MLE"/>
    <property type="match status" value="1"/>
</dbReference>
<dbReference type="Gene3D" id="3.30.390.10">
    <property type="entry name" value="Enolase-like, N-terminal domain"/>
    <property type="match status" value="1"/>
</dbReference>
<dbReference type="InterPro" id="IPR046945">
    <property type="entry name" value="RHMD-like"/>
</dbReference>
<proteinExistence type="predicted"/>
<name>A0A0F9JEV9_9ZZZZ</name>
<dbReference type="SUPFAM" id="SSF51604">
    <property type="entry name" value="Enolase C-terminal domain-like"/>
    <property type="match status" value="1"/>
</dbReference>
<keyword evidence="2" id="KW-0479">Metal-binding</keyword>
<dbReference type="InterPro" id="IPR013342">
    <property type="entry name" value="Mandelate_racemase_C"/>
</dbReference>
<keyword evidence="3" id="KW-0460">Magnesium</keyword>
<sequence>MARITEIRARTVNVPLINPTSFSNRQVLKREYALVEVTGDDGVKGIGFCYGGNNAGALVTQAVRDLLRPILIGEDTHRVEGLWQEMYQESLLHGRTGSVMRAISIIDVALWDRNARAANLPLYKFLGATETDSVPAYASGGYYLEGKTPGKLAEEMKGYVAKGFKAVKMKVGREDLAGEEARLAAVREAVGSDVLVMLDANNAWTDLPSALRFMRMAEPYSPYWIEEPFSPDDIDNHRRLAARTPVPVATGEIEAGRWRFKELLDKEAAMILQTDAAVCGGITEFRRIAATAASYGVEIFPHWFHDLHIHLVASTPNASMVEFFADGEVLNFRKLIDTQLEFDNGRLNLPQTPGLGFGFDEDALARYATDSWS</sequence>
<comment type="cofactor">
    <cofactor evidence="1">
        <name>Mg(2+)</name>
        <dbReference type="ChEBI" id="CHEBI:18420"/>
    </cofactor>
</comment>
<dbReference type="AlphaFoldDB" id="A0A0F9JEV9"/>
<comment type="caution">
    <text evidence="5">The sequence shown here is derived from an EMBL/GenBank/DDBJ whole genome shotgun (WGS) entry which is preliminary data.</text>
</comment>
<evidence type="ECO:0000256" key="1">
    <source>
        <dbReference type="ARBA" id="ARBA00001946"/>
    </source>
</evidence>
<evidence type="ECO:0000259" key="4">
    <source>
        <dbReference type="SMART" id="SM00922"/>
    </source>
</evidence>
<dbReference type="GO" id="GO:0016052">
    <property type="term" value="P:carbohydrate catabolic process"/>
    <property type="evidence" value="ECO:0007669"/>
    <property type="project" value="TreeGrafter"/>
</dbReference>
<dbReference type="InterPro" id="IPR029065">
    <property type="entry name" value="Enolase_C-like"/>
</dbReference>
<evidence type="ECO:0000313" key="5">
    <source>
        <dbReference type="EMBL" id="KKM60806.1"/>
    </source>
</evidence>
<dbReference type="PANTHER" id="PTHR13794:SF58">
    <property type="entry name" value="MITOCHONDRIAL ENOLASE SUPERFAMILY MEMBER 1"/>
    <property type="match status" value="1"/>
</dbReference>
<feature type="domain" description="Mandelate racemase/muconate lactonizing enzyme C-terminal" evidence="4">
    <location>
        <begin position="149"/>
        <end position="247"/>
    </location>
</feature>
<dbReference type="SFLD" id="SFLDG00179">
    <property type="entry name" value="mandelate_racemase"/>
    <property type="match status" value="1"/>
</dbReference>
<dbReference type="CDD" id="cd03316">
    <property type="entry name" value="MR_like"/>
    <property type="match status" value="1"/>
</dbReference>
<dbReference type="GO" id="GO:0016836">
    <property type="term" value="F:hydro-lyase activity"/>
    <property type="evidence" value="ECO:0007669"/>
    <property type="project" value="TreeGrafter"/>
</dbReference>
<evidence type="ECO:0000256" key="3">
    <source>
        <dbReference type="ARBA" id="ARBA00022842"/>
    </source>
</evidence>
<dbReference type="Gene3D" id="3.20.20.120">
    <property type="entry name" value="Enolase-like C-terminal domain"/>
    <property type="match status" value="1"/>
</dbReference>
<dbReference type="Pfam" id="PF13378">
    <property type="entry name" value="MR_MLE_C"/>
    <property type="match status" value="1"/>
</dbReference>
<protein>
    <recommendedName>
        <fullName evidence="4">Mandelate racemase/muconate lactonizing enzyme C-terminal domain-containing protein</fullName>
    </recommendedName>
</protein>
<evidence type="ECO:0000256" key="2">
    <source>
        <dbReference type="ARBA" id="ARBA00022723"/>
    </source>
</evidence>
<accession>A0A0F9JEV9</accession>
<dbReference type="InterPro" id="IPR013341">
    <property type="entry name" value="Mandelate_racemase_N_dom"/>
</dbReference>
<dbReference type="SFLD" id="SFLDS00001">
    <property type="entry name" value="Enolase"/>
    <property type="match status" value="1"/>
</dbReference>
<dbReference type="PANTHER" id="PTHR13794">
    <property type="entry name" value="ENOLASE SUPERFAMILY, MANDELATE RACEMASE"/>
    <property type="match status" value="1"/>
</dbReference>
<organism evidence="5">
    <name type="scientific">marine sediment metagenome</name>
    <dbReference type="NCBI Taxonomy" id="412755"/>
    <lineage>
        <taxon>unclassified sequences</taxon>
        <taxon>metagenomes</taxon>
        <taxon>ecological metagenomes</taxon>
    </lineage>
</organism>
<reference evidence="5" key="1">
    <citation type="journal article" date="2015" name="Nature">
        <title>Complex archaea that bridge the gap between prokaryotes and eukaryotes.</title>
        <authorList>
            <person name="Spang A."/>
            <person name="Saw J.H."/>
            <person name="Jorgensen S.L."/>
            <person name="Zaremba-Niedzwiedzka K."/>
            <person name="Martijn J."/>
            <person name="Lind A.E."/>
            <person name="van Eijk R."/>
            <person name="Schleper C."/>
            <person name="Guy L."/>
            <person name="Ettema T.J."/>
        </authorList>
    </citation>
    <scope>NUCLEOTIDE SEQUENCE</scope>
</reference>
<dbReference type="InterPro" id="IPR029017">
    <property type="entry name" value="Enolase-like_N"/>
</dbReference>
<dbReference type="EMBL" id="LAZR01011605">
    <property type="protein sequence ID" value="KKM60806.1"/>
    <property type="molecule type" value="Genomic_DNA"/>
</dbReference>
<dbReference type="SUPFAM" id="SSF54826">
    <property type="entry name" value="Enolase N-terminal domain-like"/>
    <property type="match status" value="1"/>
</dbReference>
<gene>
    <name evidence="5" type="ORF">LCGC14_1538100</name>
</gene>